<evidence type="ECO:0000313" key="2">
    <source>
        <dbReference type="EMBL" id="MFC4996287.1"/>
    </source>
</evidence>
<keyword evidence="3" id="KW-1185">Reference proteome</keyword>
<protein>
    <recommendedName>
        <fullName evidence="1">Reverse transcriptase domain-containing protein</fullName>
    </recommendedName>
</protein>
<evidence type="ECO:0000259" key="1">
    <source>
        <dbReference type="PROSITE" id="PS50878"/>
    </source>
</evidence>
<comment type="caution">
    <text evidence="2">The sequence shown here is derived from an EMBL/GenBank/DDBJ whole genome shotgun (WGS) entry which is preliminary data.</text>
</comment>
<sequence>MCRPKALAGEAARPFSRAPFPPLLRKLDLRTSSKFRCTDDLLVCCHSQAQAQQVKEQLTAWLTPRGHSFNEDKTTIVALERGFDFLGSTSAVINAASC</sequence>
<organism evidence="2 3">
    <name type="scientific">Dactylosporangium cerinum</name>
    <dbReference type="NCBI Taxonomy" id="1434730"/>
    <lineage>
        <taxon>Bacteria</taxon>
        <taxon>Bacillati</taxon>
        <taxon>Actinomycetota</taxon>
        <taxon>Actinomycetes</taxon>
        <taxon>Micromonosporales</taxon>
        <taxon>Micromonosporaceae</taxon>
        <taxon>Dactylosporangium</taxon>
    </lineage>
</organism>
<dbReference type="SUPFAM" id="SSF56672">
    <property type="entry name" value="DNA/RNA polymerases"/>
    <property type="match status" value="1"/>
</dbReference>
<reference evidence="3" key="1">
    <citation type="journal article" date="2019" name="Int. J. Syst. Evol. Microbiol.">
        <title>The Global Catalogue of Microorganisms (GCM) 10K type strain sequencing project: providing services to taxonomists for standard genome sequencing and annotation.</title>
        <authorList>
            <consortium name="The Broad Institute Genomics Platform"/>
            <consortium name="The Broad Institute Genome Sequencing Center for Infectious Disease"/>
            <person name="Wu L."/>
            <person name="Ma J."/>
        </authorList>
    </citation>
    <scope>NUCLEOTIDE SEQUENCE [LARGE SCALE GENOMIC DNA]</scope>
    <source>
        <strain evidence="3">CGMCC 4.7152</strain>
    </source>
</reference>
<evidence type="ECO:0000313" key="3">
    <source>
        <dbReference type="Proteomes" id="UP001595912"/>
    </source>
</evidence>
<dbReference type="PROSITE" id="PS50878">
    <property type="entry name" value="RT_POL"/>
    <property type="match status" value="1"/>
</dbReference>
<dbReference type="InterPro" id="IPR043502">
    <property type="entry name" value="DNA/RNA_pol_sf"/>
</dbReference>
<dbReference type="RefSeq" id="WP_380112483.1">
    <property type="nucleotide sequence ID" value="NZ_JBHSIU010000001.1"/>
</dbReference>
<name>A0ABV9VJZ8_9ACTN</name>
<feature type="domain" description="Reverse transcriptase" evidence="1">
    <location>
        <begin position="1"/>
        <end position="90"/>
    </location>
</feature>
<dbReference type="InterPro" id="IPR000477">
    <property type="entry name" value="RT_dom"/>
</dbReference>
<proteinExistence type="predicted"/>
<gene>
    <name evidence="2" type="ORF">ACFPIJ_00400</name>
</gene>
<accession>A0ABV9VJZ8</accession>
<dbReference type="EMBL" id="JBHSIU010000001">
    <property type="protein sequence ID" value="MFC4996287.1"/>
    <property type="molecule type" value="Genomic_DNA"/>
</dbReference>
<dbReference type="Proteomes" id="UP001595912">
    <property type="component" value="Unassembled WGS sequence"/>
</dbReference>